<dbReference type="GO" id="GO:0005763">
    <property type="term" value="C:mitochondrial small ribosomal subunit"/>
    <property type="evidence" value="ECO:0007669"/>
    <property type="project" value="TreeGrafter"/>
</dbReference>
<proteinExistence type="predicted"/>
<organism evidence="1 2">
    <name type="scientific">Coniella lustricola</name>
    <dbReference type="NCBI Taxonomy" id="2025994"/>
    <lineage>
        <taxon>Eukaryota</taxon>
        <taxon>Fungi</taxon>
        <taxon>Dikarya</taxon>
        <taxon>Ascomycota</taxon>
        <taxon>Pezizomycotina</taxon>
        <taxon>Sordariomycetes</taxon>
        <taxon>Sordariomycetidae</taxon>
        <taxon>Diaporthales</taxon>
        <taxon>Schizoparmaceae</taxon>
        <taxon>Coniella</taxon>
    </lineage>
</organism>
<evidence type="ECO:0000313" key="1">
    <source>
        <dbReference type="EMBL" id="PSS00711.1"/>
    </source>
</evidence>
<dbReference type="AlphaFoldDB" id="A0A2T3AJH7"/>
<dbReference type="GO" id="GO:0070124">
    <property type="term" value="P:mitochondrial translational initiation"/>
    <property type="evidence" value="ECO:0007669"/>
    <property type="project" value="TreeGrafter"/>
</dbReference>
<protein>
    <submittedName>
        <fullName evidence="1">Mitochondrial ribosomal protein MRP51</fullName>
    </submittedName>
</protein>
<sequence length="458" mass="50967">MAATGRTLSPGGALLRASRMFSLPTAIPAPPGDFQAATNYNSDTATAAFPTLQSVTVPENFRQRGDWGFKRNFPLRSTANTGAPYLRVKEVDSLEQVTDFDSASDHTVTLQKWQEMNVAISLPHEFNQFASGPPVGRLESVFEEKYDFTAIDDAEKIGKAGDKRWKFKGPWLANLTQGEFQTYVKREVRGRRAEFREFLRKELAPKLTLQATQRAMDEGLDQAVPDVRPEDITEEQLLDEMRVLRENRQKLYDHVEKFLDLAPLEPSLDHDRLSYAPGVVTRLDKQSPYAKSGPPVTHPSAGLSYLRTDAFLENHPVYGPQAKKKPVKGRLMINSARQRPTTGVGGFISTSPVKAFQGAQQERTDFKAPGGTKAWVNIVSAQISSNGRPVLNVESADGSARMVQEEMEGNLQVYHQKVENIVEKAMELRGPKSSSKIRGNYAFKNSTSASYGINSTQW</sequence>
<dbReference type="InterPro" id="IPR016712">
    <property type="entry name" value="Rbsml_bS1m-like"/>
</dbReference>
<dbReference type="STRING" id="2025994.A0A2T3AJH7"/>
<dbReference type="Pfam" id="PF11709">
    <property type="entry name" value="Mit_ribos_Mrp51"/>
    <property type="match status" value="1"/>
</dbReference>
<dbReference type="InParanoid" id="A0A2T3AJH7"/>
<dbReference type="PANTHER" id="PTHR28058">
    <property type="entry name" value="37S RIBOSOMAL PROTEIN MRP51, MITOCHONDRIAL"/>
    <property type="match status" value="1"/>
</dbReference>
<dbReference type="Proteomes" id="UP000241462">
    <property type="component" value="Unassembled WGS sequence"/>
</dbReference>
<dbReference type="EMBL" id="KZ678382">
    <property type="protein sequence ID" value="PSS00711.1"/>
    <property type="molecule type" value="Genomic_DNA"/>
</dbReference>
<accession>A0A2T3AJH7</accession>
<gene>
    <name evidence="1" type="ORF">BD289DRAFT_423724</name>
</gene>
<dbReference type="PANTHER" id="PTHR28058:SF1">
    <property type="entry name" value="SMALL RIBOSOMAL SUBUNIT PROTEIN BS1M"/>
    <property type="match status" value="1"/>
</dbReference>
<keyword evidence="1" id="KW-0689">Ribosomal protein</keyword>
<evidence type="ECO:0000313" key="2">
    <source>
        <dbReference type="Proteomes" id="UP000241462"/>
    </source>
</evidence>
<keyword evidence="1" id="KW-0687">Ribonucleoprotein</keyword>
<name>A0A2T3AJH7_9PEZI</name>
<keyword evidence="2" id="KW-1185">Reference proteome</keyword>
<dbReference type="OrthoDB" id="3913595at2759"/>
<dbReference type="GO" id="GO:0003735">
    <property type="term" value="F:structural constituent of ribosome"/>
    <property type="evidence" value="ECO:0007669"/>
    <property type="project" value="TreeGrafter"/>
</dbReference>
<reference evidence="1 2" key="1">
    <citation type="journal article" date="2018" name="Mycol. Prog.">
        <title>Coniella lustricola, a new species from submerged detritus.</title>
        <authorList>
            <person name="Raudabaugh D.B."/>
            <person name="Iturriaga T."/>
            <person name="Carver A."/>
            <person name="Mondo S."/>
            <person name="Pangilinan J."/>
            <person name="Lipzen A."/>
            <person name="He G."/>
            <person name="Amirebrahimi M."/>
            <person name="Grigoriev I.V."/>
            <person name="Miller A.N."/>
        </authorList>
    </citation>
    <scope>NUCLEOTIDE SEQUENCE [LARGE SCALE GENOMIC DNA]</scope>
    <source>
        <strain evidence="1 2">B22-T-1</strain>
    </source>
</reference>